<reference evidence="3" key="1">
    <citation type="journal article" date="2015" name="Genome">
        <title>Whole Genome Sequence of the Non-Microcystin-Producing Microcystis aeruginosa Strain NIES-44.</title>
        <authorList>
            <person name="Okano K."/>
            <person name="Miyata N."/>
            <person name="Ozaki Y."/>
        </authorList>
    </citation>
    <scope>NUCLEOTIDE SEQUENCE [LARGE SCALE GENOMIC DNA]</scope>
    <source>
        <strain evidence="3">NIES-44</strain>
    </source>
</reference>
<dbReference type="AlphaFoldDB" id="A0A0A1VVU4"/>
<dbReference type="EMBL" id="BBPA01000049">
    <property type="protein sequence ID" value="GAL93850.1"/>
    <property type="molecule type" value="Genomic_DNA"/>
</dbReference>
<dbReference type="RefSeq" id="WP_045359751.1">
    <property type="nucleotide sequence ID" value="NZ_BBPA01000049.1"/>
</dbReference>
<dbReference type="Gene3D" id="3.30.70.120">
    <property type="match status" value="1"/>
</dbReference>
<dbReference type="GO" id="GO:0005507">
    <property type="term" value="F:copper ion binding"/>
    <property type="evidence" value="ECO:0007669"/>
    <property type="project" value="TreeGrafter"/>
</dbReference>
<protein>
    <submittedName>
        <fullName evidence="2">Periplasmic divalent cation tolerance protein CutA</fullName>
    </submittedName>
</protein>
<dbReference type="GO" id="GO:0010038">
    <property type="term" value="P:response to metal ion"/>
    <property type="evidence" value="ECO:0007669"/>
    <property type="project" value="InterPro"/>
</dbReference>
<dbReference type="SUPFAM" id="SSF54913">
    <property type="entry name" value="GlnB-like"/>
    <property type="match status" value="1"/>
</dbReference>
<dbReference type="Proteomes" id="UP000030321">
    <property type="component" value="Unassembled WGS sequence"/>
</dbReference>
<dbReference type="PANTHER" id="PTHR23419:SF8">
    <property type="entry name" value="FI09726P"/>
    <property type="match status" value="1"/>
</dbReference>
<evidence type="ECO:0000313" key="2">
    <source>
        <dbReference type="EMBL" id="GAL93850.1"/>
    </source>
</evidence>
<gene>
    <name evidence="2" type="ORF">N44_03602</name>
</gene>
<evidence type="ECO:0000313" key="3">
    <source>
        <dbReference type="Proteomes" id="UP000030321"/>
    </source>
</evidence>
<comment type="similarity">
    <text evidence="1">Belongs to the CutA family.</text>
</comment>
<proteinExistence type="inferred from homology"/>
<name>A0A0A1VVU4_MICAE</name>
<dbReference type="InterPro" id="IPR011322">
    <property type="entry name" value="N-reg_PII-like_a/b"/>
</dbReference>
<dbReference type="Pfam" id="PF03091">
    <property type="entry name" value="CutA1"/>
    <property type="match status" value="1"/>
</dbReference>
<dbReference type="InterPro" id="IPR004323">
    <property type="entry name" value="Ion_tolerance_CutA"/>
</dbReference>
<sequence>MTERLTGFGVVLVTTTSETEAENLAIALLNDRLAACVSIYPIRSIYRWQGQIENESEWQLAIKTDLKQFEQLSAKIQELHSYAVPEIIALPIVAGSQTYLDWLASHTGGVSE</sequence>
<dbReference type="InterPro" id="IPR015867">
    <property type="entry name" value="N-reg_PII/ATP_PRibTrfase_C"/>
</dbReference>
<organism evidence="2 3">
    <name type="scientific">Microcystis aeruginosa NIES-44</name>
    <dbReference type="NCBI Taxonomy" id="449439"/>
    <lineage>
        <taxon>Bacteria</taxon>
        <taxon>Bacillati</taxon>
        <taxon>Cyanobacteriota</taxon>
        <taxon>Cyanophyceae</taxon>
        <taxon>Oscillatoriophycideae</taxon>
        <taxon>Chroococcales</taxon>
        <taxon>Microcystaceae</taxon>
        <taxon>Microcystis</taxon>
    </lineage>
</organism>
<accession>A0A0A1VVU4</accession>
<comment type="caution">
    <text evidence="2">The sequence shown here is derived from an EMBL/GenBank/DDBJ whole genome shotgun (WGS) entry which is preliminary data.</text>
</comment>
<evidence type="ECO:0000256" key="1">
    <source>
        <dbReference type="ARBA" id="ARBA00010169"/>
    </source>
</evidence>
<dbReference type="PANTHER" id="PTHR23419">
    <property type="entry name" value="DIVALENT CATION TOLERANCE CUTA-RELATED"/>
    <property type="match status" value="1"/>
</dbReference>